<comment type="caution">
    <text evidence="2">The sequence shown here is derived from an EMBL/GenBank/DDBJ whole genome shotgun (WGS) entry which is preliminary data.</text>
</comment>
<dbReference type="OrthoDB" id="10043757at2759"/>
<feature type="region of interest" description="Disordered" evidence="1">
    <location>
        <begin position="190"/>
        <end position="241"/>
    </location>
</feature>
<gene>
    <name evidence="2" type="ORF">GPM918_LOCUS24804</name>
    <name evidence="3" type="ORF">OVA965_LOCUS28478</name>
    <name evidence="4" type="ORF">SRO942_LOCUS24809</name>
    <name evidence="5" type="ORF">TMI583_LOCUS29231</name>
</gene>
<dbReference type="GO" id="GO:0051639">
    <property type="term" value="P:actin filament network formation"/>
    <property type="evidence" value="ECO:0007669"/>
    <property type="project" value="TreeGrafter"/>
</dbReference>
<dbReference type="EMBL" id="CAJNOQ010009385">
    <property type="protein sequence ID" value="CAF1223385.1"/>
    <property type="molecule type" value="Genomic_DNA"/>
</dbReference>
<reference evidence="2" key="1">
    <citation type="submission" date="2021-02" db="EMBL/GenBank/DDBJ databases">
        <authorList>
            <person name="Nowell W R."/>
        </authorList>
    </citation>
    <scope>NUCLEOTIDE SEQUENCE</scope>
</reference>
<dbReference type="GO" id="GO:0036089">
    <property type="term" value="P:cleavage furrow formation"/>
    <property type="evidence" value="ECO:0007669"/>
    <property type="project" value="TreeGrafter"/>
</dbReference>
<evidence type="ECO:0000313" key="3">
    <source>
        <dbReference type="EMBL" id="CAF1299810.1"/>
    </source>
</evidence>
<feature type="compositionally biased region" description="Low complexity" evidence="1">
    <location>
        <begin position="207"/>
        <end position="225"/>
    </location>
</feature>
<dbReference type="GO" id="GO:0048193">
    <property type="term" value="P:Golgi vesicle transport"/>
    <property type="evidence" value="ECO:0007669"/>
    <property type="project" value="TreeGrafter"/>
</dbReference>
<evidence type="ECO:0000313" key="5">
    <source>
        <dbReference type="EMBL" id="CAF4105792.1"/>
    </source>
</evidence>
<dbReference type="PANTHER" id="PTHR21345">
    <property type="entry name" value="SPIRE"/>
    <property type="match status" value="1"/>
</dbReference>
<proteinExistence type="predicted"/>
<sequence length="299" mass="33906">MKESLDTLSLTFEEFCHIRNVITRAELETLLFDEKLYIEVAQGKLCFTCRKIHFNLLTLTFGIQCRVCKQRVCKSCTTQIAVPTEKLNDVPVQAFTPSTFSKPFPLIKQQKCHSVEMKSPGTPMIMNDIISELPNPPFHRKLSSPYTRPPSSSFEYQSKKPKVETIIICTDCYFLLKQVLNNHRHRHLPTCRASTLPRPSSFHRTYSSHSTPNNNLSSSSTSSSSFPQQQQTRNLPIRATSSINNLKAKSVNELSTTTVNITSLPIQNTNNRVSLSRQNLFLKLKPAYDMTVMNSSKTG</sequence>
<dbReference type="GO" id="GO:0005938">
    <property type="term" value="C:cell cortex"/>
    <property type="evidence" value="ECO:0007669"/>
    <property type="project" value="TreeGrafter"/>
</dbReference>
<dbReference type="Proteomes" id="UP000677228">
    <property type="component" value="Unassembled WGS sequence"/>
</dbReference>
<dbReference type="AlphaFoldDB" id="A0A814Y195"/>
<dbReference type="EMBL" id="CAJNOK010019460">
    <property type="protein sequence ID" value="CAF1299810.1"/>
    <property type="molecule type" value="Genomic_DNA"/>
</dbReference>
<evidence type="ECO:0000313" key="6">
    <source>
        <dbReference type="Proteomes" id="UP000663829"/>
    </source>
</evidence>
<dbReference type="GO" id="GO:0030041">
    <property type="term" value="P:actin filament polymerization"/>
    <property type="evidence" value="ECO:0007669"/>
    <property type="project" value="TreeGrafter"/>
</dbReference>
<dbReference type="EMBL" id="CAJOBA010041034">
    <property type="protein sequence ID" value="CAF4105792.1"/>
    <property type="molecule type" value="Genomic_DNA"/>
</dbReference>
<dbReference type="Proteomes" id="UP000663829">
    <property type="component" value="Unassembled WGS sequence"/>
</dbReference>
<dbReference type="GO" id="GO:0008017">
    <property type="term" value="F:microtubule binding"/>
    <property type="evidence" value="ECO:0007669"/>
    <property type="project" value="TreeGrafter"/>
</dbReference>
<accession>A0A814Y195</accession>
<evidence type="ECO:0000313" key="4">
    <source>
        <dbReference type="EMBL" id="CAF3986671.1"/>
    </source>
</evidence>
<protein>
    <submittedName>
        <fullName evidence="2">Uncharacterized protein</fullName>
    </submittedName>
</protein>
<evidence type="ECO:0000313" key="2">
    <source>
        <dbReference type="EMBL" id="CAF1223385.1"/>
    </source>
</evidence>
<dbReference type="EMBL" id="CAJOBC010009390">
    <property type="protein sequence ID" value="CAF3986671.1"/>
    <property type="molecule type" value="Genomic_DNA"/>
</dbReference>
<dbReference type="Proteomes" id="UP000682733">
    <property type="component" value="Unassembled WGS sequence"/>
</dbReference>
<dbReference type="GO" id="GO:0040038">
    <property type="term" value="P:polar body extrusion after meiotic divisions"/>
    <property type="evidence" value="ECO:0007669"/>
    <property type="project" value="TreeGrafter"/>
</dbReference>
<dbReference type="GO" id="GO:0030659">
    <property type="term" value="C:cytoplasmic vesicle membrane"/>
    <property type="evidence" value="ECO:0007669"/>
    <property type="project" value="TreeGrafter"/>
</dbReference>
<dbReference type="GO" id="GO:0003779">
    <property type="term" value="F:actin binding"/>
    <property type="evidence" value="ECO:0007669"/>
    <property type="project" value="InterPro"/>
</dbReference>
<keyword evidence="6" id="KW-1185">Reference proteome</keyword>
<evidence type="ECO:0000256" key="1">
    <source>
        <dbReference type="SAM" id="MobiDB-lite"/>
    </source>
</evidence>
<dbReference type="InterPro" id="IPR029901">
    <property type="entry name" value="Spire"/>
</dbReference>
<dbReference type="GO" id="GO:0045010">
    <property type="term" value="P:actin nucleation"/>
    <property type="evidence" value="ECO:0007669"/>
    <property type="project" value="InterPro"/>
</dbReference>
<organism evidence="2 6">
    <name type="scientific">Didymodactylos carnosus</name>
    <dbReference type="NCBI Taxonomy" id="1234261"/>
    <lineage>
        <taxon>Eukaryota</taxon>
        <taxon>Metazoa</taxon>
        <taxon>Spiralia</taxon>
        <taxon>Gnathifera</taxon>
        <taxon>Rotifera</taxon>
        <taxon>Eurotatoria</taxon>
        <taxon>Bdelloidea</taxon>
        <taxon>Philodinida</taxon>
        <taxon>Philodinidae</taxon>
        <taxon>Didymodactylos</taxon>
    </lineage>
</organism>
<dbReference type="Proteomes" id="UP000681722">
    <property type="component" value="Unassembled WGS sequence"/>
</dbReference>
<dbReference type="GO" id="GO:0051295">
    <property type="term" value="P:establishment of meiotic spindle localization"/>
    <property type="evidence" value="ECO:0007669"/>
    <property type="project" value="TreeGrafter"/>
</dbReference>
<dbReference type="PANTHER" id="PTHR21345:SF3">
    <property type="entry name" value="PROTEIN SPIRE"/>
    <property type="match status" value="1"/>
</dbReference>
<feature type="compositionally biased region" description="Polar residues" evidence="1">
    <location>
        <begin position="226"/>
        <end position="241"/>
    </location>
</feature>
<name>A0A814Y195_9BILA</name>